<name>A0AA88QES9_9ASTE</name>
<sequence>MYKSKLQELCHQYSWNLPEYTSVKDGQDHNPRFTATVTVNGIPFQTSPDQCRRSSKEAQNQAAKLAFDHFTAAKTIQHSPKWGPSASVEASSSSGKSFFHNAYKKKRRRRRKKEKKMK</sequence>
<keyword evidence="7" id="KW-1185">Reference proteome</keyword>
<comment type="caution">
    <text evidence="6">The sequence shown here is derived from an EMBL/GenBank/DDBJ whole genome shotgun (WGS) entry which is preliminary data.</text>
</comment>
<dbReference type="Gene3D" id="3.30.160.20">
    <property type="match status" value="1"/>
</dbReference>
<dbReference type="PANTHER" id="PTHR46031:SF31">
    <property type="entry name" value="DOUBLE-STRANDED RNA-BINDING PROTEIN 1-LIKE"/>
    <property type="match status" value="1"/>
</dbReference>
<dbReference type="PANTHER" id="PTHR46031">
    <property type="match status" value="1"/>
</dbReference>
<organism evidence="6 7">
    <name type="scientific">Escallonia rubra</name>
    <dbReference type="NCBI Taxonomy" id="112253"/>
    <lineage>
        <taxon>Eukaryota</taxon>
        <taxon>Viridiplantae</taxon>
        <taxon>Streptophyta</taxon>
        <taxon>Embryophyta</taxon>
        <taxon>Tracheophyta</taxon>
        <taxon>Spermatophyta</taxon>
        <taxon>Magnoliopsida</taxon>
        <taxon>eudicotyledons</taxon>
        <taxon>Gunneridae</taxon>
        <taxon>Pentapetalae</taxon>
        <taxon>asterids</taxon>
        <taxon>campanulids</taxon>
        <taxon>Escalloniales</taxon>
        <taxon>Escalloniaceae</taxon>
        <taxon>Escallonia</taxon>
    </lineage>
</organism>
<dbReference type="EMBL" id="JAVXUO010002842">
    <property type="protein sequence ID" value="KAK2969169.1"/>
    <property type="molecule type" value="Genomic_DNA"/>
</dbReference>
<accession>A0AA88QES9</accession>
<dbReference type="AlphaFoldDB" id="A0AA88QES9"/>
<reference evidence="6" key="1">
    <citation type="submission" date="2022-12" db="EMBL/GenBank/DDBJ databases">
        <title>Draft genome assemblies for two species of Escallonia (Escalloniales).</title>
        <authorList>
            <person name="Chanderbali A."/>
            <person name="Dervinis C."/>
            <person name="Anghel I."/>
            <person name="Soltis D."/>
            <person name="Soltis P."/>
            <person name="Zapata F."/>
        </authorList>
    </citation>
    <scope>NUCLEOTIDE SEQUENCE</scope>
    <source>
        <strain evidence="6">UCBG92.1500</strain>
        <tissue evidence="6">Leaf</tissue>
    </source>
</reference>
<evidence type="ECO:0000256" key="3">
    <source>
        <dbReference type="PROSITE-ProRule" id="PRU00266"/>
    </source>
</evidence>
<keyword evidence="2 3" id="KW-0694">RNA-binding</keyword>
<evidence type="ECO:0000256" key="1">
    <source>
        <dbReference type="ARBA" id="ARBA00022737"/>
    </source>
</evidence>
<feature type="compositionally biased region" description="Basic residues" evidence="4">
    <location>
        <begin position="102"/>
        <end position="118"/>
    </location>
</feature>
<dbReference type="SUPFAM" id="SSF54768">
    <property type="entry name" value="dsRNA-binding domain-like"/>
    <property type="match status" value="1"/>
</dbReference>
<proteinExistence type="predicted"/>
<dbReference type="GO" id="GO:0003723">
    <property type="term" value="F:RNA binding"/>
    <property type="evidence" value="ECO:0007669"/>
    <property type="project" value="UniProtKB-UniRule"/>
</dbReference>
<evidence type="ECO:0000313" key="6">
    <source>
        <dbReference type="EMBL" id="KAK2969169.1"/>
    </source>
</evidence>
<dbReference type="Proteomes" id="UP001187471">
    <property type="component" value="Unassembled WGS sequence"/>
</dbReference>
<evidence type="ECO:0000259" key="5">
    <source>
        <dbReference type="PROSITE" id="PS50137"/>
    </source>
</evidence>
<gene>
    <name evidence="6" type="ORF">RJ640_009928</name>
</gene>
<dbReference type="InterPro" id="IPR014720">
    <property type="entry name" value="dsRBD_dom"/>
</dbReference>
<protein>
    <recommendedName>
        <fullName evidence="5">DRBM domain-containing protein</fullName>
    </recommendedName>
</protein>
<dbReference type="SMART" id="SM00358">
    <property type="entry name" value="DSRM"/>
    <property type="match status" value="1"/>
</dbReference>
<feature type="domain" description="DRBM" evidence="5">
    <location>
        <begin position="1"/>
        <end position="72"/>
    </location>
</feature>
<evidence type="ECO:0000256" key="4">
    <source>
        <dbReference type="SAM" id="MobiDB-lite"/>
    </source>
</evidence>
<dbReference type="Pfam" id="PF00035">
    <property type="entry name" value="dsrm"/>
    <property type="match status" value="1"/>
</dbReference>
<feature type="compositionally biased region" description="Low complexity" evidence="4">
    <location>
        <begin position="85"/>
        <end position="97"/>
    </location>
</feature>
<feature type="region of interest" description="Disordered" evidence="4">
    <location>
        <begin position="78"/>
        <end position="118"/>
    </location>
</feature>
<dbReference type="PROSITE" id="PS50137">
    <property type="entry name" value="DS_RBD"/>
    <property type="match status" value="1"/>
</dbReference>
<evidence type="ECO:0000313" key="7">
    <source>
        <dbReference type="Proteomes" id="UP001187471"/>
    </source>
</evidence>
<evidence type="ECO:0000256" key="2">
    <source>
        <dbReference type="ARBA" id="ARBA00022884"/>
    </source>
</evidence>
<keyword evidence="1" id="KW-0677">Repeat</keyword>